<dbReference type="Proteomes" id="UP000434052">
    <property type="component" value="Unassembled WGS sequence"/>
</dbReference>
<evidence type="ECO:0000256" key="1">
    <source>
        <dbReference type="ARBA" id="ARBA00004651"/>
    </source>
</evidence>
<keyword evidence="13" id="KW-1185">Reference proteome</keyword>
<evidence type="ECO:0000313" key="12">
    <source>
        <dbReference type="Proteomes" id="UP000434052"/>
    </source>
</evidence>
<evidence type="ECO:0000259" key="9">
    <source>
        <dbReference type="Pfam" id="PF13231"/>
    </source>
</evidence>
<dbReference type="OrthoDB" id="5440272at2"/>
<sequence length="547" mass="62988">MTPDMQPKTSSTPLRFLKDPIFLAILVLGAFMLLYQLGARPFWQDEAETACLAKNVLKYSVPKVTDGVNIISQEEGREYGENMIWTWSPWLQIYVSAFGQWLGGSTTTAGRMPFAIVAVLVLVLTYLLIRHYFPEPEDRWLAILATLLLAVCIPYLLYMRQNRYYSLGTLFMLTSLPAFVSRKPNTIQGLVAGLSFGLMFHSNYLLLFSYGPAVFGAKFLLDRKLPPFRVLLAMAISGAVIILPGFAIYGIGKQGGMLDFTRIPSNTEEYFYHLTHFMLPLPLFAAYVWRFRKTISLRTPQLDDRKEWWAAFSFIVILINVAMLTLIPQRFFRYIVHLFPLVTFLFAWTIIRLWKWQRVAGVLLGFLLIFTNWLYIQPLDWLGMSNRRWHSDTTMLTYSNPPIRLFLTELMHGYPDVNANIIDFFQKNAKKGDTILITYGDLPLQFYTDFHVMGGLQKANPEFAHDPDWVLKRAISRTGRAGTLVSSDQVALFGLDLEHDYEKIVLDGADEEFGDRPDPYYHRFIPYGEPYQHLVVYKRKESAKEGS</sequence>
<dbReference type="InterPro" id="IPR050297">
    <property type="entry name" value="LipidA_mod_glycosyltrf_83"/>
</dbReference>
<dbReference type="Pfam" id="PF13231">
    <property type="entry name" value="PMT_2"/>
    <property type="match status" value="1"/>
</dbReference>
<comment type="subcellular location">
    <subcellularLocation>
        <location evidence="1">Cell membrane</location>
        <topology evidence="1">Multi-pass membrane protein</topology>
    </subcellularLocation>
</comment>
<proteinExistence type="predicted"/>
<feature type="transmembrane region" description="Helical" evidence="8">
    <location>
        <begin position="139"/>
        <end position="157"/>
    </location>
</feature>
<evidence type="ECO:0000256" key="8">
    <source>
        <dbReference type="SAM" id="Phobius"/>
    </source>
</evidence>
<dbReference type="InterPro" id="IPR038731">
    <property type="entry name" value="RgtA/B/C-like"/>
</dbReference>
<keyword evidence="6 8" id="KW-1133">Transmembrane helix</keyword>
<dbReference type="GO" id="GO:0016763">
    <property type="term" value="F:pentosyltransferase activity"/>
    <property type="evidence" value="ECO:0007669"/>
    <property type="project" value="TreeGrafter"/>
</dbReference>
<dbReference type="Proteomes" id="UP000503251">
    <property type="component" value="Chromosome"/>
</dbReference>
<dbReference type="PANTHER" id="PTHR33908:SF11">
    <property type="entry name" value="MEMBRANE PROTEIN"/>
    <property type="match status" value="1"/>
</dbReference>
<evidence type="ECO:0000256" key="2">
    <source>
        <dbReference type="ARBA" id="ARBA00022475"/>
    </source>
</evidence>
<accession>A0A6P1ZMK6</accession>
<feature type="transmembrane region" description="Helical" evidence="8">
    <location>
        <begin position="309"/>
        <end position="328"/>
    </location>
</feature>
<keyword evidence="5 8" id="KW-0812">Transmembrane</keyword>
<keyword evidence="7 8" id="KW-0472">Membrane</keyword>
<dbReference type="GO" id="GO:0009103">
    <property type="term" value="P:lipopolysaccharide biosynthetic process"/>
    <property type="evidence" value="ECO:0007669"/>
    <property type="project" value="UniProtKB-ARBA"/>
</dbReference>
<dbReference type="AlphaFoldDB" id="A0A6P1ZMK6"/>
<evidence type="ECO:0000256" key="7">
    <source>
        <dbReference type="ARBA" id="ARBA00023136"/>
    </source>
</evidence>
<gene>
    <name evidence="11" type="ORF">DQK91_00950</name>
    <name evidence="10" type="ORF">E8L03_08940</name>
</gene>
<reference evidence="11 12" key="1">
    <citation type="submission" date="2018-06" db="EMBL/GenBank/DDBJ databases">
        <title>Complete genome of Desulfovibrio marinus P48SEP.</title>
        <authorList>
            <person name="Crispim J.S."/>
            <person name="Vidigal P.M.P."/>
            <person name="Silva L.C.F."/>
            <person name="Araujo L.C."/>
            <person name="Laguardia C.N."/>
            <person name="Dias R.S."/>
            <person name="Sousa M.P."/>
            <person name="Paula S.O."/>
            <person name="Silva C."/>
        </authorList>
    </citation>
    <scope>NUCLEOTIDE SEQUENCE [LARGE SCALE GENOMIC DNA]</scope>
    <source>
        <strain evidence="11 12">P48SEP</strain>
    </source>
</reference>
<reference evidence="10 13" key="2">
    <citation type="submission" date="2019-04" db="EMBL/GenBank/DDBJ databases">
        <title>Isolation and culture of sulfate reducing bacteria from the cold seep of the South China Sea.</title>
        <authorList>
            <person name="Sun C."/>
            <person name="Liu R."/>
        </authorList>
    </citation>
    <scope>NUCLEOTIDE SEQUENCE [LARGE SCALE GENOMIC DNA]</scope>
    <source>
        <strain evidence="10 13">CS1</strain>
    </source>
</reference>
<keyword evidence="2" id="KW-1003">Cell membrane</keyword>
<dbReference type="EMBL" id="QMIF01000001">
    <property type="protein sequence ID" value="TVM36524.1"/>
    <property type="molecule type" value="Genomic_DNA"/>
</dbReference>
<organism evidence="11 12">
    <name type="scientific">Oceanidesulfovibrio marinus</name>
    <dbReference type="NCBI Taxonomy" id="370038"/>
    <lineage>
        <taxon>Bacteria</taxon>
        <taxon>Pseudomonadati</taxon>
        <taxon>Thermodesulfobacteriota</taxon>
        <taxon>Desulfovibrionia</taxon>
        <taxon>Desulfovibrionales</taxon>
        <taxon>Desulfovibrionaceae</taxon>
        <taxon>Oceanidesulfovibrio</taxon>
    </lineage>
</organism>
<feature type="transmembrane region" description="Helical" evidence="8">
    <location>
        <begin position="358"/>
        <end position="376"/>
    </location>
</feature>
<feature type="transmembrane region" description="Helical" evidence="8">
    <location>
        <begin position="164"/>
        <end position="181"/>
    </location>
</feature>
<feature type="transmembrane region" description="Helical" evidence="8">
    <location>
        <begin position="114"/>
        <end position="133"/>
    </location>
</feature>
<name>A0A6P1ZMK6_9BACT</name>
<evidence type="ECO:0000313" key="11">
    <source>
        <dbReference type="EMBL" id="TVM36524.1"/>
    </source>
</evidence>
<feature type="transmembrane region" description="Helical" evidence="8">
    <location>
        <begin position="187"/>
        <end position="207"/>
    </location>
</feature>
<feature type="transmembrane region" description="Helical" evidence="8">
    <location>
        <begin position="21"/>
        <end position="38"/>
    </location>
</feature>
<keyword evidence="4 11" id="KW-0808">Transferase</keyword>
<evidence type="ECO:0000313" key="10">
    <source>
        <dbReference type="EMBL" id="QJT09048.1"/>
    </source>
</evidence>
<keyword evidence="3" id="KW-0328">Glycosyltransferase</keyword>
<feature type="transmembrane region" description="Helical" evidence="8">
    <location>
        <begin position="228"/>
        <end position="250"/>
    </location>
</feature>
<evidence type="ECO:0000313" key="13">
    <source>
        <dbReference type="Proteomes" id="UP000503251"/>
    </source>
</evidence>
<dbReference type="PANTHER" id="PTHR33908">
    <property type="entry name" value="MANNOSYLTRANSFERASE YKCB-RELATED"/>
    <property type="match status" value="1"/>
</dbReference>
<evidence type="ECO:0000256" key="5">
    <source>
        <dbReference type="ARBA" id="ARBA00022692"/>
    </source>
</evidence>
<evidence type="ECO:0000256" key="6">
    <source>
        <dbReference type="ARBA" id="ARBA00022989"/>
    </source>
</evidence>
<evidence type="ECO:0000256" key="3">
    <source>
        <dbReference type="ARBA" id="ARBA00022676"/>
    </source>
</evidence>
<feature type="transmembrane region" description="Helical" evidence="8">
    <location>
        <begin position="334"/>
        <end position="351"/>
    </location>
</feature>
<evidence type="ECO:0000256" key="4">
    <source>
        <dbReference type="ARBA" id="ARBA00022679"/>
    </source>
</evidence>
<dbReference type="EMBL" id="CP039543">
    <property type="protein sequence ID" value="QJT09048.1"/>
    <property type="molecule type" value="Genomic_DNA"/>
</dbReference>
<protein>
    <submittedName>
        <fullName evidence="11">Glycosyltransferase</fullName>
    </submittedName>
</protein>
<feature type="domain" description="Glycosyltransferase RgtA/B/C/D-like" evidence="9">
    <location>
        <begin position="91"/>
        <end position="243"/>
    </location>
</feature>
<feature type="transmembrane region" description="Helical" evidence="8">
    <location>
        <begin position="270"/>
        <end position="289"/>
    </location>
</feature>
<dbReference type="GO" id="GO:0005886">
    <property type="term" value="C:plasma membrane"/>
    <property type="evidence" value="ECO:0007669"/>
    <property type="project" value="UniProtKB-SubCell"/>
</dbReference>